<dbReference type="Pfam" id="PF18798">
    <property type="entry name" value="LPD3"/>
    <property type="match status" value="1"/>
</dbReference>
<feature type="compositionally biased region" description="Pro residues" evidence="1">
    <location>
        <begin position="1555"/>
        <end position="1571"/>
    </location>
</feature>
<feature type="domain" description="Large polyvalent protein-associated" evidence="2">
    <location>
        <begin position="1000"/>
        <end position="1111"/>
    </location>
</feature>
<reference evidence="4 5" key="1">
    <citation type="submission" date="2020-08" db="EMBL/GenBank/DDBJ databases">
        <title>Genome sequencing of Purple Non-Sulfur Bacteria from various extreme environments.</title>
        <authorList>
            <person name="Mayer M."/>
        </authorList>
    </citation>
    <scope>NUCLEOTIDE SEQUENCE [LARGE SCALE GENOMIC DNA]</scope>
    <source>
        <strain evidence="4 5">JA135</strain>
    </source>
</reference>
<evidence type="ECO:0008006" key="6">
    <source>
        <dbReference type="Google" id="ProtNLM"/>
    </source>
</evidence>
<proteinExistence type="predicted"/>
<evidence type="ECO:0000313" key="5">
    <source>
        <dbReference type="Proteomes" id="UP000555728"/>
    </source>
</evidence>
<evidence type="ECO:0000313" key="4">
    <source>
        <dbReference type="EMBL" id="MBB4287609.1"/>
    </source>
</evidence>
<feature type="region of interest" description="Disordered" evidence="1">
    <location>
        <begin position="356"/>
        <end position="429"/>
    </location>
</feature>
<accession>A0A7W6WM67</accession>
<evidence type="ECO:0000259" key="3">
    <source>
        <dbReference type="Pfam" id="PF18857"/>
    </source>
</evidence>
<feature type="region of interest" description="Disordered" evidence="1">
    <location>
        <begin position="1522"/>
        <end position="1541"/>
    </location>
</feature>
<protein>
    <recommendedName>
        <fullName evidence="6">Phage MuF C-terminal domain-containing protein</fullName>
    </recommendedName>
</protein>
<keyword evidence="5" id="KW-1185">Reference proteome</keyword>
<name>A0A7W6WM67_9PROT</name>
<organism evidence="4 5">
    <name type="scientific">Roseospira goensis</name>
    <dbReference type="NCBI Taxonomy" id="391922"/>
    <lineage>
        <taxon>Bacteria</taxon>
        <taxon>Pseudomonadati</taxon>
        <taxon>Pseudomonadota</taxon>
        <taxon>Alphaproteobacteria</taxon>
        <taxon>Rhodospirillales</taxon>
        <taxon>Rhodospirillaceae</taxon>
        <taxon>Roseospira</taxon>
    </lineage>
</organism>
<feature type="compositionally biased region" description="Basic and acidic residues" evidence="1">
    <location>
        <begin position="1118"/>
        <end position="1138"/>
    </location>
</feature>
<dbReference type="Proteomes" id="UP000555728">
    <property type="component" value="Unassembled WGS sequence"/>
</dbReference>
<evidence type="ECO:0000256" key="1">
    <source>
        <dbReference type="SAM" id="MobiDB-lite"/>
    </source>
</evidence>
<feature type="domain" description="Large polyvalent protein associated" evidence="3">
    <location>
        <begin position="2151"/>
        <end position="2323"/>
    </location>
</feature>
<dbReference type="InterPro" id="IPR040824">
    <property type="entry name" value="LPD3"/>
</dbReference>
<feature type="region of interest" description="Disordered" evidence="1">
    <location>
        <begin position="915"/>
        <end position="994"/>
    </location>
</feature>
<feature type="compositionally biased region" description="Pro residues" evidence="1">
    <location>
        <begin position="384"/>
        <end position="396"/>
    </location>
</feature>
<dbReference type="RefSeq" id="WP_184437534.1">
    <property type="nucleotide sequence ID" value="NZ_JACIGI010000043.1"/>
</dbReference>
<gene>
    <name evidence="4" type="ORF">GGD88_003361</name>
</gene>
<dbReference type="InterPro" id="IPR040561">
    <property type="entry name" value="LPD38"/>
</dbReference>
<comment type="caution">
    <text evidence="4">The sequence shown here is derived from an EMBL/GenBank/DDBJ whole genome shotgun (WGS) entry which is preliminary data.</text>
</comment>
<dbReference type="EMBL" id="JACIGI010000043">
    <property type="protein sequence ID" value="MBB4287609.1"/>
    <property type="molecule type" value="Genomic_DNA"/>
</dbReference>
<feature type="region of interest" description="Disordered" evidence="1">
    <location>
        <begin position="670"/>
        <end position="730"/>
    </location>
</feature>
<evidence type="ECO:0000259" key="2">
    <source>
        <dbReference type="Pfam" id="PF18798"/>
    </source>
</evidence>
<feature type="region of interest" description="Disordered" evidence="1">
    <location>
        <begin position="1549"/>
        <end position="1577"/>
    </location>
</feature>
<sequence>MSVEISAGAGLFDDLIPRSPSAPSPPSEGGLFDDLIPAARPQEGEQVGADITPADHFVRQIGAGAAAAGASTLQAPAVLAGQVDSAAQRARHRTLEAMDRLDAVAAEGGRPGEVWSTLDSRDTTVLRDAARYWRALKAGDTDAAAALRRKIEGEAADVAPTLADPRETALYGAGEAVRGLYDEPGAPLYGNPDYKGDFWRDTVPSALGSTGAFLATGAAGAAARLPAALAAGATGAAVNSTDTFRDALESGADLETAYRAATGGAAVGAGEGLPIGQVLKRLDAVGGRRMRRIIAEGLKGMGEEAAQEALNAVGNNLIAAGLYDPERGVLEDAAESAAAGGTVGAIFSVVASTLAGGRRGGAAGPDTPRADMRDGDDGFAEAPTPAPPLPPGPKPEPGARVTVATPDGSVAGTVESVDQRGAMVRLDDTGDLEPVALRDIRSQQPPQRPAGPPPVEAVAAVNLNEGDLRSPIPNEIIGEGKAAMADAITAASAPMPAAPREPAGAPTGAAPPLFADLIPERQGEGNAGPPPLDLTEDMVVEEPPPLVLTDDMIVDTAPQRWRARQDQRDALVERARLEPGAYVDRDGVPYRVDPDGRVVRGARENAEAFGSVERGYVDDQGEAFARRVLAGEMRRGPGDQAFTVGARVAVAGEAGTVVSAGSGEIAVRLDGTGDIEPFSPGAVRPLSREPAGNPTPAGDATPGRREAPSSPPAPAPVAAPTETQGPAVAGTSLDRHDAVPIQDHLGGLNRVGAPPQALNAPGDPSSGGRASPPEDFVRAPNGTFDFGEIDAAVESAAGGRYPSGPIRMRRGTSETYGRDHIDAGKAERIQRAGFASVEDFVFDVAQNYDAVWEQKNGRLLLSKTGGGYDSTASIELERGRDGAYYAVITAMPVRQTKKYPQGGGRTLLWERRPAPPLASRDEAPSFVPAAGDSGPVQRPSGGKGQSNKASVGSNEGDRKAAPNSEGPSREQGAAAESRRPTTPPVVATLRGDEIGDFGDDATAWRRAADAWYRTHLQGRFVQTSDGRRVQLTGRGRKKTTHRLAPFTARHVPAIEAVLRQGAYGGFTPNRKPEQKPGVVGYHRYEGVVQVAEEATRVRVLVEEDAVGNLYYDLYTEAPSRDPGMKSPGREGAREDDASHAMVNGTDSGVNLIRLDAPARKPTAPARRVLQARADDLRARLKAVGLSDRVALRVVETLGGAVEGRTTPGLIEVALDADDPLATLDHEIVHALRETGVLRELDYGTLARRARTDRARLAEVRQRYQGRGLDEDALVEEAVADLFAAYARGDTRPDGAAARAIARVRGFFEAVGNWLRGLGFQTADDVFGRIDRGEMARQQPRDDRGRFVAGDSAAREARRPGGLRPRAWVRFTRLLDDLKAGTLGRFDLLEMGRTPEALRRAGLPDLTLVYKQGEARKTLLEKHAGKIDEETLRRLPDVLADPVLVVEQENRRFGVLIEDGRGQDVLTVIAPEVDMERRRVNLVVTTHPKARPDSILSDIRAGRLRYYHTQRGPEWVRRVRRQNAGGGTPQGLPTNIPTDADLVNDPAEKLSLRRGAPPPLPGFGQRPPPPPLKGQKPTARQTALLDKIGRTETGLAHWVRETVAGVKEASWQRVRQGLFDQFDAIATYERDAYGKLQDASKSAYKAARMTQNLRSVMGAVLKHGPLKIENGWFTLRDDFPGGFEGLFHDIARRGELDLFRGYMVARRARRLKEEGRERLLTDEDIEAGLYDHPTARADRFRKAFHGYQRFNRAVLDMAVDAGLLTREQRALWSQHGDYVPFYRIFDDGTVSAGPTNRRGLAGQRANTRGLEGGESRLNDPIENMVLNMTRLIDASMKNLAAQKTLRLAIDAGVVEPVPMTWKPVRVPPEEAARRLEDLGVQVSGLTKDQHAQMLTFFDMTPPKERDVISVMSKGRPKYLRINDPQLLAALSSMTPPQLNLAMRIMRFAKRTLTQSVTIMPNFMVANAMRDTLSAWVSTPTSKHLPVVDTVKGFRKALTDSPSLVAIMSSGGGSGGFYSADPTDVRDRLDADLRRMTGRKARHSPVTWWEAWQKVGQAAESANRIAVYDALRKDGVGETEAAYQALDLMDFSMRGDWAAVRFLAETVPFLNARLQGLYRLGRGAAAGWKRFVLRGALLMAPTLVLAIHNAGRPEYDELEDWDKDAYWHFWIGDQHFRLPKPFEVGAIFATIPERLVRLAAGQDDGTKAMERLGAMLTDTFAMNPIPQAFKPLVEQWGDRAFFTDRPIVGWQKTLPAEMQYTPHTTETAKLLGETLGASPKRIEHLVRGYTANLGMTALVYADVAVRLATDAPTEPASTWADMPVLGRFFRGDDVPRSTRYTTELYDLHREIETVVSGIRELEKQGLEGRADAMERENQDLLRDRRAVDGAVEALRGINREMRAVQYDRTLSAAEKRKRLDALMRERNAISREAVAD</sequence>
<feature type="region of interest" description="Disordered" evidence="1">
    <location>
        <begin position="745"/>
        <end position="772"/>
    </location>
</feature>
<feature type="region of interest" description="Disordered" evidence="1">
    <location>
        <begin position="1118"/>
        <end position="1142"/>
    </location>
</feature>
<dbReference type="Pfam" id="PF18857">
    <property type="entry name" value="LPD38"/>
    <property type="match status" value="1"/>
</dbReference>